<proteinExistence type="predicted"/>
<dbReference type="Pfam" id="PF06855">
    <property type="entry name" value="YozE_SAM_like"/>
    <property type="match status" value="1"/>
</dbReference>
<dbReference type="SMART" id="SM00990">
    <property type="entry name" value="VRR_NUC"/>
    <property type="match status" value="1"/>
</dbReference>
<dbReference type="InterPro" id="IPR023089">
    <property type="entry name" value="YozE_SAM-like"/>
</dbReference>
<reference evidence="6" key="1">
    <citation type="submission" date="2016-10" db="EMBL/GenBank/DDBJ databases">
        <authorList>
            <person name="Varghese N."/>
            <person name="Submissions S."/>
        </authorList>
    </citation>
    <scope>NUCLEOTIDE SEQUENCE [LARGE SCALE GENOMIC DNA]</scope>
    <source>
        <strain evidence="6">CGMCC 1.8946</strain>
    </source>
</reference>
<evidence type="ECO:0000256" key="2">
    <source>
        <dbReference type="ARBA" id="ARBA00022722"/>
    </source>
</evidence>
<keyword evidence="2" id="KW-0540">Nuclease</keyword>
<evidence type="ECO:0000313" key="5">
    <source>
        <dbReference type="EMBL" id="SCW86192.1"/>
    </source>
</evidence>
<dbReference type="EMBL" id="FMTT01000077">
    <property type="protein sequence ID" value="SCW86192.1"/>
    <property type="molecule type" value="Genomic_DNA"/>
</dbReference>
<gene>
    <name evidence="5" type="ORF">SAMN04487970_10777</name>
</gene>
<dbReference type="Gene3D" id="1.10.150.260">
    <property type="entry name" value="YozE SAM-like"/>
    <property type="match status" value="1"/>
</dbReference>
<sequence>MQDYKTWIASRLDAVGPLGDIARMVHTDAKFPETSDKEKIRQWLEERAASERLMIAFIGTWKFYLADARKKPREASLENTLAHEVKRCGGLCWKFVSPGTVGVPDRIVITPDGRVAFVEMKAPGGKLQPIQRKRAQELQERNANWYCLKSNQDIAFFLEEMFGDGI</sequence>
<evidence type="ECO:0000313" key="6">
    <source>
        <dbReference type="Proteomes" id="UP000198601"/>
    </source>
</evidence>
<dbReference type="Gene3D" id="3.40.1350.10">
    <property type="match status" value="1"/>
</dbReference>
<dbReference type="STRING" id="624147.SAMN04487970_10777"/>
<dbReference type="AlphaFoldDB" id="A0A1G4TXQ0"/>
<dbReference type="Proteomes" id="UP000198601">
    <property type="component" value="Unassembled WGS sequence"/>
</dbReference>
<evidence type="ECO:0000256" key="1">
    <source>
        <dbReference type="ARBA" id="ARBA00001946"/>
    </source>
</evidence>
<name>A0A1G4TXQ0_9BACL</name>
<keyword evidence="6" id="KW-1185">Reference proteome</keyword>
<dbReference type="GO" id="GO:0003676">
    <property type="term" value="F:nucleic acid binding"/>
    <property type="evidence" value="ECO:0007669"/>
    <property type="project" value="InterPro"/>
</dbReference>
<dbReference type="InterPro" id="IPR036806">
    <property type="entry name" value="YozE_SAM-like_sf"/>
</dbReference>
<evidence type="ECO:0000259" key="4">
    <source>
        <dbReference type="SMART" id="SM00990"/>
    </source>
</evidence>
<keyword evidence="3" id="KW-0378">Hydrolase</keyword>
<evidence type="ECO:0000256" key="3">
    <source>
        <dbReference type="ARBA" id="ARBA00022801"/>
    </source>
</evidence>
<dbReference type="OrthoDB" id="6706702at2"/>
<feature type="domain" description="VRR-NUC" evidence="4">
    <location>
        <begin position="72"/>
        <end position="152"/>
    </location>
</feature>
<accession>A0A1G4TXQ0</accession>
<dbReference type="RefSeq" id="WP_143007010.1">
    <property type="nucleotide sequence ID" value="NZ_FMTT01000077.1"/>
</dbReference>
<dbReference type="Pfam" id="PF08774">
    <property type="entry name" value="VRR_NUC"/>
    <property type="match status" value="1"/>
</dbReference>
<dbReference type="InterPro" id="IPR014883">
    <property type="entry name" value="VRR_NUC"/>
</dbReference>
<protein>
    <submittedName>
        <fullName evidence="5">YozE SAM-like fold</fullName>
    </submittedName>
</protein>
<comment type="cofactor">
    <cofactor evidence="1">
        <name>Mg(2+)</name>
        <dbReference type="ChEBI" id="CHEBI:18420"/>
    </cofactor>
</comment>
<dbReference type="InterPro" id="IPR011856">
    <property type="entry name" value="tRNA_endonuc-like_dom_sf"/>
</dbReference>
<organism evidence="5 6">
    <name type="scientific">Paenibacillus tianmuensis</name>
    <dbReference type="NCBI Taxonomy" id="624147"/>
    <lineage>
        <taxon>Bacteria</taxon>
        <taxon>Bacillati</taxon>
        <taxon>Bacillota</taxon>
        <taxon>Bacilli</taxon>
        <taxon>Bacillales</taxon>
        <taxon>Paenibacillaceae</taxon>
        <taxon>Paenibacillus</taxon>
    </lineage>
</organism>
<dbReference type="GO" id="GO:0004518">
    <property type="term" value="F:nuclease activity"/>
    <property type="evidence" value="ECO:0007669"/>
    <property type="project" value="UniProtKB-KW"/>
</dbReference>
<dbReference type="GO" id="GO:0016788">
    <property type="term" value="F:hydrolase activity, acting on ester bonds"/>
    <property type="evidence" value="ECO:0007669"/>
    <property type="project" value="InterPro"/>
</dbReference>
<dbReference type="SUPFAM" id="SSF140652">
    <property type="entry name" value="YozE-like"/>
    <property type="match status" value="1"/>
</dbReference>